<dbReference type="AlphaFoldDB" id="A0AAQ3SFX2"/>
<name>A0AAQ3SFX2_PASNO</name>
<gene>
    <name evidence="1" type="ORF">U9M48_002283</name>
</gene>
<organism evidence="1 2">
    <name type="scientific">Paspalum notatum var. saurae</name>
    <dbReference type="NCBI Taxonomy" id="547442"/>
    <lineage>
        <taxon>Eukaryota</taxon>
        <taxon>Viridiplantae</taxon>
        <taxon>Streptophyta</taxon>
        <taxon>Embryophyta</taxon>
        <taxon>Tracheophyta</taxon>
        <taxon>Spermatophyta</taxon>
        <taxon>Magnoliopsida</taxon>
        <taxon>Liliopsida</taxon>
        <taxon>Poales</taxon>
        <taxon>Poaceae</taxon>
        <taxon>PACMAD clade</taxon>
        <taxon>Panicoideae</taxon>
        <taxon>Andropogonodae</taxon>
        <taxon>Paspaleae</taxon>
        <taxon>Paspalinae</taxon>
        <taxon>Paspalum</taxon>
    </lineage>
</organism>
<proteinExistence type="predicted"/>
<evidence type="ECO:0000313" key="2">
    <source>
        <dbReference type="Proteomes" id="UP001341281"/>
    </source>
</evidence>
<keyword evidence="2" id="KW-1185">Reference proteome</keyword>
<dbReference type="EMBL" id="CP144745">
    <property type="protein sequence ID" value="WVZ51106.1"/>
    <property type="molecule type" value="Genomic_DNA"/>
</dbReference>
<dbReference type="Proteomes" id="UP001341281">
    <property type="component" value="Chromosome 01"/>
</dbReference>
<accession>A0AAQ3SFX2</accession>
<evidence type="ECO:0000313" key="1">
    <source>
        <dbReference type="EMBL" id="WVZ51106.1"/>
    </source>
</evidence>
<protein>
    <submittedName>
        <fullName evidence="1">Uncharacterized protein</fullName>
    </submittedName>
</protein>
<sequence length="78" mass="8191">MAARLRRRHACDAASSTAMCISAATAMCISAAVPPSPTGCGDGVHMISRAEEHEGICPIRAVYGCPIRAHYVCVFLIS</sequence>
<reference evidence="1 2" key="1">
    <citation type="submission" date="2024-02" db="EMBL/GenBank/DDBJ databases">
        <title>High-quality chromosome-scale genome assembly of Pensacola bahiagrass (Paspalum notatum Flugge var. saurae).</title>
        <authorList>
            <person name="Vega J.M."/>
            <person name="Podio M."/>
            <person name="Orjuela J."/>
            <person name="Siena L.A."/>
            <person name="Pessino S.C."/>
            <person name="Combes M.C."/>
            <person name="Mariac C."/>
            <person name="Albertini E."/>
            <person name="Pupilli F."/>
            <person name="Ortiz J.P.A."/>
            <person name="Leblanc O."/>
        </authorList>
    </citation>
    <scope>NUCLEOTIDE SEQUENCE [LARGE SCALE GENOMIC DNA]</scope>
    <source>
        <strain evidence="1">R1</strain>
        <tissue evidence="1">Leaf</tissue>
    </source>
</reference>